<dbReference type="CDD" id="cd17906">
    <property type="entry name" value="CheX"/>
    <property type="match status" value="1"/>
</dbReference>
<evidence type="ECO:0000313" key="4">
    <source>
        <dbReference type="Proteomes" id="UP001341444"/>
    </source>
</evidence>
<keyword evidence="4" id="KW-1185">Reference proteome</keyword>
<keyword evidence="1" id="KW-0145">Chemotaxis</keyword>
<dbReference type="Gene3D" id="3.40.1550.10">
    <property type="entry name" value="CheC-like"/>
    <property type="match status" value="1"/>
</dbReference>
<evidence type="ECO:0000259" key="2">
    <source>
        <dbReference type="Pfam" id="PF13690"/>
    </source>
</evidence>
<dbReference type="SUPFAM" id="SSF103039">
    <property type="entry name" value="CheC-like"/>
    <property type="match status" value="1"/>
</dbReference>
<dbReference type="RefSeq" id="WP_066262931.1">
    <property type="nucleotide sequence ID" value="NZ_JARMAB010000032.1"/>
</dbReference>
<dbReference type="InterPro" id="IPR028051">
    <property type="entry name" value="CheX-like_dom"/>
</dbReference>
<dbReference type="Pfam" id="PF13690">
    <property type="entry name" value="CheX"/>
    <property type="match status" value="1"/>
</dbReference>
<evidence type="ECO:0000313" key="3">
    <source>
        <dbReference type="EMBL" id="MED1205349.1"/>
    </source>
</evidence>
<dbReference type="EMBL" id="JARMAB010000032">
    <property type="protein sequence ID" value="MED1205349.1"/>
    <property type="molecule type" value="Genomic_DNA"/>
</dbReference>
<gene>
    <name evidence="3" type="ORF">P4T90_20065</name>
</gene>
<name>A0ABU6MM19_9BACI</name>
<dbReference type="PANTHER" id="PTHR39452:SF1">
    <property type="entry name" value="CHEY-P PHOSPHATASE CHEX"/>
    <property type="match status" value="1"/>
</dbReference>
<feature type="domain" description="Chemotaxis phosphatase CheX-like" evidence="2">
    <location>
        <begin position="44"/>
        <end position="121"/>
    </location>
</feature>
<accession>A0ABU6MM19</accession>
<dbReference type="PANTHER" id="PTHR39452">
    <property type="entry name" value="CHEY-P PHOSPHATASE CHEX"/>
    <property type="match status" value="1"/>
</dbReference>
<dbReference type="Proteomes" id="UP001341444">
    <property type="component" value="Unassembled WGS sequence"/>
</dbReference>
<organism evidence="3 4">
    <name type="scientific">Heyndrickxia acidicola</name>
    <dbReference type="NCBI Taxonomy" id="209389"/>
    <lineage>
        <taxon>Bacteria</taxon>
        <taxon>Bacillati</taxon>
        <taxon>Bacillota</taxon>
        <taxon>Bacilli</taxon>
        <taxon>Bacillales</taxon>
        <taxon>Bacillaceae</taxon>
        <taxon>Heyndrickxia</taxon>
    </lineage>
</organism>
<sequence>MTFNSSINTLLDSTMEAITSVIPLKTVIKTPVLKNPSSSYQCFGVQITITGDFTGKMLIESDKDVFSKLGMSMFGMPLPDEMLASFAGEIGNMIAGNLSTNCSRKAFIIDISTPTVFENAPVYSAFAHVVSLPVELHETGRLSIILAAEQ</sequence>
<evidence type="ECO:0000256" key="1">
    <source>
        <dbReference type="ARBA" id="ARBA00022500"/>
    </source>
</evidence>
<proteinExistence type="predicted"/>
<protein>
    <submittedName>
        <fullName evidence="3">Chemotaxis protein CheX</fullName>
    </submittedName>
</protein>
<dbReference type="InterPro" id="IPR038756">
    <property type="entry name" value="CheX-like"/>
</dbReference>
<reference evidence="3 4" key="1">
    <citation type="submission" date="2023-03" db="EMBL/GenBank/DDBJ databases">
        <title>Bacillus Genome Sequencing.</title>
        <authorList>
            <person name="Dunlap C."/>
        </authorList>
    </citation>
    <scope>NUCLEOTIDE SEQUENCE [LARGE SCALE GENOMIC DNA]</scope>
    <source>
        <strain evidence="3 4">B-23453</strain>
    </source>
</reference>
<dbReference type="InterPro" id="IPR028976">
    <property type="entry name" value="CheC-like_sf"/>
</dbReference>
<comment type="caution">
    <text evidence="3">The sequence shown here is derived from an EMBL/GenBank/DDBJ whole genome shotgun (WGS) entry which is preliminary data.</text>
</comment>